<dbReference type="Pfam" id="PF01490">
    <property type="entry name" value="Aa_trans"/>
    <property type="match status" value="1"/>
</dbReference>
<organism evidence="12 13">
    <name type="scientific">Nothoprocta perdicaria</name>
    <name type="common">Chilean tinamou</name>
    <name type="synonym">Crypturus perdicarius</name>
    <dbReference type="NCBI Taxonomy" id="30464"/>
    <lineage>
        <taxon>Eukaryota</taxon>
        <taxon>Metazoa</taxon>
        <taxon>Chordata</taxon>
        <taxon>Craniata</taxon>
        <taxon>Vertebrata</taxon>
        <taxon>Euteleostomi</taxon>
        <taxon>Archelosauria</taxon>
        <taxon>Archosauria</taxon>
        <taxon>Dinosauria</taxon>
        <taxon>Saurischia</taxon>
        <taxon>Theropoda</taxon>
        <taxon>Coelurosauria</taxon>
        <taxon>Aves</taxon>
        <taxon>Palaeognathae</taxon>
        <taxon>Tinamiformes</taxon>
        <taxon>Tinamidae</taxon>
        <taxon>Nothoprocta</taxon>
    </lineage>
</organism>
<feature type="transmembrane region" description="Helical" evidence="10">
    <location>
        <begin position="70"/>
        <end position="92"/>
    </location>
</feature>
<keyword evidence="6" id="KW-0029">Amino-acid transport</keyword>
<keyword evidence="5 10" id="KW-0812">Transmembrane</keyword>
<dbReference type="AlphaFoldDB" id="A0A8C6ZSE9"/>
<comment type="similarity">
    <text evidence="2">Belongs to the amino acid/polyamine transporter 2 family.</text>
</comment>
<comment type="subcellular location">
    <subcellularLocation>
        <location evidence="1">Cell membrane</location>
        <topology evidence="1">Multi-pass membrane protein</topology>
    </subcellularLocation>
</comment>
<keyword evidence="3" id="KW-0813">Transport</keyword>
<protein>
    <recommendedName>
        <fullName evidence="11">Amino acid transporter transmembrane domain-containing protein</fullName>
    </recommendedName>
</protein>
<reference evidence="12" key="1">
    <citation type="submission" date="2025-08" db="UniProtKB">
        <authorList>
            <consortium name="Ensembl"/>
        </authorList>
    </citation>
    <scope>IDENTIFICATION</scope>
</reference>
<keyword evidence="9" id="KW-1015">Disulfide bond</keyword>
<feature type="domain" description="Amino acid transporter transmembrane" evidence="11">
    <location>
        <begin position="39"/>
        <end position="94"/>
    </location>
</feature>
<evidence type="ECO:0000256" key="8">
    <source>
        <dbReference type="ARBA" id="ARBA00023136"/>
    </source>
</evidence>
<keyword evidence="7 10" id="KW-1133">Transmembrane helix</keyword>
<evidence type="ECO:0000259" key="11">
    <source>
        <dbReference type="Pfam" id="PF01490"/>
    </source>
</evidence>
<dbReference type="InterPro" id="IPR013057">
    <property type="entry name" value="AA_transpt_TM"/>
</dbReference>
<evidence type="ECO:0000256" key="10">
    <source>
        <dbReference type="SAM" id="Phobius"/>
    </source>
</evidence>
<evidence type="ECO:0000256" key="6">
    <source>
        <dbReference type="ARBA" id="ARBA00022970"/>
    </source>
</evidence>
<dbReference type="GO" id="GO:0005886">
    <property type="term" value="C:plasma membrane"/>
    <property type="evidence" value="ECO:0007669"/>
    <property type="project" value="UniProtKB-SubCell"/>
</dbReference>
<dbReference type="PANTHER" id="PTHR22950">
    <property type="entry name" value="AMINO ACID TRANSPORTER"/>
    <property type="match status" value="1"/>
</dbReference>
<name>A0A8C6ZSE9_NOTPE</name>
<dbReference type="GO" id="GO:0015186">
    <property type="term" value="F:L-glutamine transmembrane transporter activity"/>
    <property type="evidence" value="ECO:0007669"/>
    <property type="project" value="TreeGrafter"/>
</dbReference>
<accession>A0A8C6ZSE9</accession>
<dbReference type="Ensembl" id="ENSNPET00000016939.1">
    <property type="protein sequence ID" value="ENSNPEP00000016532.1"/>
    <property type="gene ID" value="ENSNPEG00000012311.1"/>
</dbReference>
<evidence type="ECO:0000313" key="12">
    <source>
        <dbReference type="Ensembl" id="ENSNPEP00000016532.1"/>
    </source>
</evidence>
<proteinExistence type="inferred from homology"/>
<evidence type="ECO:0000313" key="13">
    <source>
        <dbReference type="Proteomes" id="UP000694420"/>
    </source>
</evidence>
<evidence type="ECO:0000256" key="3">
    <source>
        <dbReference type="ARBA" id="ARBA00022448"/>
    </source>
</evidence>
<evidence type="ECO:0000256" key="7">
    <source>
        <dbReference type="ARBA" id="ARBA00022989"/>
    </source>
</evidence>
<evidence type="ECO:0000256" key="9">
    <source>
        <dbReference type="ARBA" id="ARBA00023157"/>
    </source>
</evidence>
<evidence type="ECO:0000256" key="1">
    <source>
        <dbReference type="ARBA" id="ARBA00004651"/>
    </source>
</evidence>
<keyword evidence="13" id="KW-1185">Reference proteome</keyword>
<dbReference type="PANTHER" id="PTHR22950:SF366">
    <property type="entry name" value="SODIUM-COUPLED NEUTRAL AMINO ACID TRANSPORTER 6-RELATED"/>
    <property type="match status" value="1"/>
</dbReference>
<evidence type="ECO:0000256" key="5">
    <source>
        <dbReference type="ARBA" id="ARBA00022692"/>
    </source>
</evidence>
<dbReference type="Proteomes" id="UP000694420">
    <property type="component" value="Unplaced"/>
</dbReference>
<keyword evidence="4" id="KW-1003">Cell membrane</keyword>
<sequence length="105" mass="10872">MAPPRGVACGAAAERGWFLSARQGDDDEEEEAPPRGSGGSSFGFSVFNLMNAIMGSGVLGLSYAMAHAGVVGFSILLLIVASLASYSVFLLLSMCIQTGKFYLGT</sequence>
<evidence type="ECO:0000256" key="2">
    <source>
        <dbReference type="ARBA" id="ARBA00008066"/>
    </source>
</evidence>
<feature type="transmembrane region" description="Helical" evidence="10">
    <location>
        <begin position="42"/>
        <end position="64"/>
    </location>
</feature>
<keyword evidence="8 10" id="KW-0472">Membrane</keyword>
<evidence type="ECO:0000256" key="4">
    <source>
        <dbReference type="ARBA" id="ARBA00022475"/>
    </source>
</evidence>
<reference evidence="12" key="2">
    <citation type="submission" date="2025-09" db="UniProtKB">
        <authorList>
            <consortium name="Ensembl"/>
        </authorList>
    </citation>
    <scope>IDENTIFICATION</scope>
</reference>